<accession>B0DU27</accession>
<dbReference type="KEGG" id="lbc:LACBIDRAFT_310294"/>
<organism evidence="2">
    <name type="scientific">Laccaria bicolor (strain S238N-H82 / ATCC MYA-4686)</name>
    <name type="common">Bicoloured deceiver</name>
    <name type="synonym">Laccaria laccata var. bicolor</name>
    <dbReference type="NCBI Taxonomy" id="486041"/>
    <lineage>
        <taxon>Eukaryota</taxon>
        <taxon>Fungi</taxon>
        <taxon>Dikarya</taxon>
        <taxon>Basidiomycota</taxon>
        <taxon>Agaricomycotina</taxon>
        <taxon>Agaricomycetes</taxon>
        <taxon>Agaricomycetidae</taxon>
        <taxon>Agaricales</taxon>
        <taxon>Agaricineae</taxon>
        <taxon>Hydnangiaceae</taxon>
        <taxon>Laccaria</taxon>
    </lineage>
</organism>
<protein>
    <submittedName>
        <fullName evidence="1">Predicted protein</fullName>
    </submittedName>
</protein>
<name>B0DU27_LACBS</name>
<reference evidence="1" key="1">
    <citation type="journal article" date="2008" name="Nature">
        <title>The genome of Laccaria bicolor provides insights into mycorrhizal symbiosis.</title>
        <authorList>
            <person name="Martin F."/>
            <person name="Aerts A."/>
            <person name="Ahren D."/>
            <person name="Brun A."/>
            <person name="Danchin E.G.J."/>
            <person name="Duchaussoy F."/>
            <person name="Gibon J."/>
            <person name="Kohler A."/>
            <person name="Lindquist E."/>
            <person name="Pereda V."/>
            <person name="Salamov A."/>
            <person name="Shapiro H.J."/>
            <person name="Wuyts J."/>
            <person name="Blaudez D."/>
            <person name="Buee M."/>
            <person name="Brokstein P."/>
            <person name="Canbaeck B."/>
            <person name="Cohen D."/>
            <person name="Courty P.E."/>
            <person name="Coutinho P.M."/>
            <person name="Delaruelle C."/>
            <person name="Detter J.C."/>
            <person name="Deveau A."/>
            <person name="DiFazio S."/>
            <person name="Duplessis S."/>
            <person name="Fraissinet-Tachet L."/>
            <person name="Lucic E."/>
            <person name="Frey-Klett P."/>
            <person name="Fourrey C."/>
            <person name="Feussner I."/>
            <person name="Gay G."/>
            <person name="Grimwood J."/>
            <person name="Hoegger P.J."/>
            <person name="Jain P."/>
            <person name="Kilaru S."/>
            <person name="Labbe J."/>
            <person name="Lin Y.C."/>
            <person name="Legue V."/>
            <person name="Le Tacon F."/>
            <person name="Marmeisse R."/>
            <person name="Melayah D."/>
            <person name="Montanini B."/>
            <person name="Muratet M."/>
            <person name="Nehls U."/>
            <person name="Niculita-Hirzel H."/>
            <person name="Oudot-Le Secq M.P."/>
            <person name="Peter M."/>
            <person name="Quesneville H."/>
            <person name="Rajashekar B."/>
            <person name="Reich M."/>
            <person name="Rouhier N."/>
            <person name="Schmutz J."/>
            <person name="Yin T."/>
            <person name="Chalot M."/>
            <person name="Henrissat B."/>
            <person name="Kuees U."/>
            <person name="Lucas S."/>
            <person name="Van de Peer Y."/>
            <person name="Podila G.K."/>
            <person name="Polle A."/>
            <person name="Pukkila P.J."/>
            <person name="Richardson P.M."/>
            <person name="Rouze P."/>
            <person name="Sanders I.R."/>
            <person name="Stajich J.E."/>
            <person name="Tunlid A."/>
            <person name="Tuskan G."/>
            <person name="Grigoriev I.V."/>
        </authorList>
    </citation>
    <scope>NUCLEOTIDE SEQUENCE [LARGE SCALE GENOMIC DNA]</scope>
</reference>
<dbReference type="InParanoid" id="B0DU27"/>
<proteinExistence type="predicted"/>
<gene>
    <name evidence="1" type="ORF">LACBIDRAFT_310294</name>
</gene>
<dbReference type="Proteomes" id="UP000001194">
    <property type="component" value="Unassembled WGS sequence"/>
</dbReference>
<dbReference type="EMBL" id="DS547135">
    <property type="protein sequence ID" value="EDR01876.1"/>
    <property type="molecule type" value="Genomic_DNA"/>
</dbReference>
<dbReference type="HOGENOM" id="CLU_1434667_0_0_1"/>
<dbReference type="GeneID" id="6083146"/>
<evidence type="ECO:0000313" key="1">
    <source>
        <dbReference type="EMBL" id="EDR01876.1"/>
    </source>
</evidence>
<evidence type="ECO:0000313" key="2">
    <source>
        <dbReference type="Proteomes" id="UP000001194"/>
    </source>
</evidence>
<dbReference type="AlphaFoldDB" id="B0DU27"/>
<dbReference type="RefSeq" id="XP_001887486.1">
    <property type="nucleotide sequence ID" value="XM_001887451.1"/>
</dbReference>
<keyword evidence="2" id="KW-1185">Reference proteome</keyword>
<sequence>MTCPTRGGELVHLIAVIDPTFTSRTSTFQVETEDYDDGHDTQWFGQFNLLPEKRSSLFKTDRPTQFCPTVSHRQLQIQCSEVRRRAVLLSAKWKKLVCAISMPVLRVLPAAEAHGNLLLQRPIVQIGHHLPSRGWLWISLKMTTTSRPVEATGENALASMVSNLQEPEGAGRAAALNLGSCRAATRGRQ</sequence>